<gene>
    <name evidence="1" type="ORF">OVA965_LOCUS33051</name>
    <name evidence="2" type="ORF">TMI583_LOCUS33930</name>
</gene>
<evidence type="ECO:0000313" key="3">
    <source>
        <dbReference type="Proteomes" id="UP000682733"/>
    </source>
</evidence>
<feature type="non-terminal residue" evidence="2">
    <location>
        <position position="81"/>
    </location>
</feature>
<evidence type="ECO:0000313" key="1">
    <source>
        <dbReference type="EMBL" id="CAF1401174.1"/>
    </source>
</evidence>
<protein>
    <submittedName>
        <fullName evidence="2">Uncharacterized protein</fullName>
    </submittedName>
</protein>
<accession>A0A8S2S4Q2</accession>
<name>A0A8S2S4Q2_9BILA</name>
<dbReference type="EMBL" id="CAJOBA010048068">
    <property type="protein sequence ID" value="CAF4208518.1"/>
    <property type="molecule type" value="Genomic_DNA"/>
</dbReference>
<dbReference type="EMBL" id="CAJNOK010026335">
    <property type="protein sequence ID" value="CAF1401174.1"/>
    <property type="molecule type" value="Genomic_DNA"/>
</dbReference>
<proteinExistence type="predicted"/>
<organism evidence="2 3">
    <name type="scientific">Didymodactylos carnosus</name>
    <dbReference type="NCBI Taxonomy" id="1234261"/>
    <lineage>
        <taxon>Eukaryota</taxon>
        <taxon>Metazoa</taxon>
        <taxon>Spiralia</taxon>
        <taxon>Gnathifera</taxon>
        <taxon>Rotifera</taxon>
        <taxon>Eurotatoria</taxon>
        <taxon>Bdelloidea</taxon>
        <taxon>Philodinida</taxon>
        <taxon>Philodinidae</taxon>
        <taxon>Didymodactylos</taxon>
    </lineage>
</organism>
<sequence>MTKPKSLNQDLYCIGNETDNSIFNQLRYLYYRFRTITLTNYKLIPTKAFQFVRFDTQSVTQTYKRNNKNYIALINIEETQQ</sequence>
<dbReference type="Proteomes" id="UP000682733">
    <property type="component" value="Unassembled WGS sequence"/>
</dbReference>
<evidence type="ECO:0000313" key="2">
    <source>
        <dbReference type="EMBL" id="CAF4208518.1"/>
    </source>
</evidence>
<comment type="caution">
    <text evidence="2">The sequence shown here is derived from an EMBL/GenBank/DDBJ whole genome shotgun (WGS) entry which is preliminary data.</text>
</comment>
<dbReference type="Proteomes" id="UP000677228">
    <property type="component" value="Unassembled WGS sequence"/>
</dbReference>
<reference evidence="2" key="1">
    <citation type="submission" date="2021-02" db="EMBL/GenBank/DDBJ databases">
        <authorList>
            <person name="Nowell W R."/>
        </authorList>
    </citation>
    <scope>NUCLEOTIDE SEQUENCE</scope>
</reference>
<dbReference type="AlphaFoldDB" id="A0A8S2S4Q2"/>